<sequence>MAPDIFEIKLNKRQEKKALDIASKQGNFTIFLGKEGKIRISAKKEKPKKGETHAATVDASNNYYEWLIGWLAQQGIVPSEELTSEIERLFKAERDAEDEEFSNTVNQLDVVTAGTIESLRARLSEEMCSGTLSTKLKNDYRCVIKRLDARDYNANYIAKWTARTMGEQEGLAYMGNIKEIESQFGTKVIRCRMYGRIFLDDAKPIKPGKGLKWIRLVQP</sequence>
<evidence type="ECO:0000313" key="1">
    <source>
        <dbReference type="EMBL" id="CAJ36033.1"/>
    </source>
</evidence>
<protein>
    <submittedName>
        <fullName evidence="1">Uncharacterized protein</fullName>
    </submittedName>
</protein>
<dbReference type="AlphaFoldDB" id="Q0W6G0"/>
<dbReference type="RefSeq" id="WP_012036474.1">
    <property type="nucleotide sequence ID" value="NC_009464.1"/>
</dbReference>
<evidence type="ECO:0000313" key="2">
    <source>
        <dbReference type="Proteomes" id="UP000000663"/>
    </source>
</evidence>
<dbReference type="KEGG" id="rci:RCIX629"/>
<dbReference type="STRING" id="351160.RCIX629"/>
<dbReference type="GeneID" id="5144404"/>
<organism evidence="1 2">
    <name type="scientific">Methanocella arvoryzae (strain DSM 22066 / NBRC 105507 / MRE50)</name>
    <dbReference type="NCBI Taxonomy" id="351160"/>
    <lineage>
        <taxon>Archaea</taxon>
        <taxon>Methanobacteriati</taxon>
        <taxon>Methanobacteriota</taxon>
        <taxon>Stenosarchaea group</taxon>
        <taxon>Methanomicrobia</taxon>
        <taxon>Methanocellales</taxon>
        <taxon>Methanocellaceae</taxon>
        <taxon>Methanocella</taxon>
    </lineage>
</organism>
<dbReference type="Proteomes" id="UP000000663">
    <property type="component" value="Chromosome"/>
</dbReference>
<name>Q0W6G0_METAR</name>
<reference evidence="1 2" key="1">
    <citation type="journal article" date="2006" name="Science">
        <title>Genome of rice cluster I archaea -- the key methane producers in the rice rhizosphere.</title>
        <authorList>
            <person name="Erkel C."/>
            <person name="Kube M."/>
            <person name="Reinhardt R."/>
            <person name="Liesack W."/>
        </authorList>
    </citation>
    <scope>NUCLEOTIDE SEQUENCE [LARGE SCALE GENOMIC DNA]</scope>
    <source>
        <strain evidence="2">DSM 22066 / NBRC 105507 / MRE50</strain>
    </source>
</reference>
<proteinExistence type="predicted"/>
<dbReference type="EMBL" id="AM114193">
    <property type="protein sequence ID" value="CAJ36033.1"/>
    <property type="molecule type" value="Genomic_DNA"/>
</dbReference>
<keyword evidence="2" id="KW-1185">Reference proteome</keyword>
<gene>
    <name evidence="1" type="ORF">RCIX629</name>
</gene>
<accession>Q0W6G0</accession>